<dbReference type="EMBL" id="JACGWN010000014">
    <property type="protein sequence ID" value="KAL0405940.1"/>
    <property type="molecule type" value="Genomic_DNA"/>
</dbReference>
<dbReference type="InterPro" id="IPR043502">
    <property type="entry name" value="DNA/RNA_pol_sf"/>
</dbReference>
<feature type="domain" description="Reverse transcriptase" evidence="1">
    <location>
        <begin position="370"/>
        <end position="656"/>
    </location>
</feature>
<protein>
    <submittedName>
        <fullName evidence="2">Transposon TX1 uncharacterized protein</fullName>
    </submittedName>
</protein>
<comment type="caution">
    <text evidence="2">The sequence shown here is derived from an EMBL/GenBank/DDBJ whole genome shotgun (WGS) entry which is preliminary data.</text>
</comment>
<evidence type="ECO:0000313" key="2">
    <source>
        <dbReference type="EMBL" id="KAL0405940.1"/>
    </source>
</evidence>
<proteinExistence type="predicted"/>
<dbReference type="Gene3D" id="3.60.10.10">
    <property type="entry name" value="Endonuclease/exonuclease/phosphatase"/>
    <property type="match status" value="1"/>
</dbReference>
<dbReference type="Pfam" id="PF00078">
    <property type="entry name" value="RVT_1"/>
    <property type="match status" value="1"/>
</dbReference>
<dbReference type="InterPro" id="IPR000477">
    <property type="entry name" value="RT_dom"/>
</dbReference>
<organism evidence="2">
    <name type="scientific">Sesamum latifolium</name>
    <dbReference type="NCBI Taxonomy" id="2727402"/>
    <lineage>
        <taxon>Eukaryota</taxon>
        <taxon>Viridiplantae</taxon>
        <taxon>Streptophyta</taxon>
        <taxon>Embryophyta</taxon>
        <taxon>Tracheophyta</taxon>
        <taxon>Spermatophyta</taxon>
        <taxon>Magnoliopsida</taxon>
        <taxon>eudicotyledons</taxon>
        <taxon>Gunneridae</taxon>
        <taxon>Pentapetalae</taxon>
        <taxon>asterids</taxon>
        <taxon>lamiids</taxon>
        <taxon>Lamiales</taxon>
        <taxon>Pedaliaceae</taxon>
        <taxon>Sesamum</taxon>
    </lineage>
</organism>
<reference evidence="2" key="1">
    <citation type="submission" date="2020-06" db="EMBL/GenBank/DDBJ databases">
        <authorList>
            <person name="Li T."/>
            <person name="Hu X."/>
            <person name="Zhang T."/>
            <person name="Song X."/>
            <person name="Zhang H."/>
            <person name="Dai N."/>
            <person name="Sheng W."/>
            <person name="Hou X."/>
            <person name="Wei L."/>
        </authorList>
    </citation>
    <scope>NUCLEOTIDE SEQUENCE</scope>
    <source>
        <strain evidence="2">KEN1</strain>
        <tissue evidence="2">Leaf</tissue>
    </source>
</reference>
<evidence type="ECO:0000259" key="1">
    <source>
        <dbReference type="PROSITE" id="PS50878"/>
    </source>
</evidence>
<reference evidence="2" key="2">
    <citation type="journal article" date="2024" name="Plant">
        <title>Genomic evolution and insights into agronomic trait innovations of Sesamum species.</title>
        <authorList>
            <person name="Miao H."/>
            <person name="Wang L."/>
            <person name="Qu L."/>
            <person name="Liu H."/>
            <person name="Sun Y."/>
            <person name="Le M."/>
            <person name="Wang Q."/>
            <person name="Wei S."/>
            <person name="Zheng Y."/>
            <person name="Lin W."/>
            <person name="Duan Y."/>
            <person name="Cao H."/>
            <person name="Xiong S."/>
            <person name="Wang X."/>
            <person name="Wei L."/>
            <person name="Li C."/>
            <person name="Ma Q."/>
            <person name="Ju M."/>
            <person name="Zhao R."/>
            <person name="Li G."/>
            <person name="Mu C."/>
            <person name="Tian Q."/>
            <person name="Mei H."/>
            <person name="Zhang T."/>
            <person name="Gao T."/>
            <person name="Zhang H."/>
        </authorList>
    </citation>
    <scope>NUCLEOTIDE SEQUENCE</scope>
    <source>
        <strain evidence="2">KEN1</strain>
    </source>
</reference>
<dbReference type="SUPFAM" id="SSF56219">
    <property type="entry name" value="DNase I-like"/>
    <property type="match status" value="1"/>
</dbReference>
<gene>
    <name evidence="2" type="ORF">Slati_3907900</name>
</gene>
<accession>A0AAW2TLS8</accession>
<sequence length="709" mass="81401">MINATRVQNLTFPRMKCFSDYSGPGTRIWIAWNESELDVDIILVHAQFVHCKLFIRGCQKFIFVTVVYGDNEVVPRRELWHELVMLAASIVEDSWLVLGDFNTVMDMSEVCGNSGDIRVAMEEFCSCILDAGLISLPMQGCSFTWHNCSEGNRSLWKRLDRMLINDLWLMHWPNTYCLSLTPRTSDHPLFVLGGYSDTPRAGVFQFDNFLARFPEFMPAVHNVWQHHIVGTSMYAVTHKLKALKPVFRAQRKRKGDLALNVKLAAEFLTIAQTILHMDRHNGLLLHLESCCRLIFLKATKIEQCMLQQRAKMQWLKGGDQCTRAFFRKIAKRRATKRIFQIKTAAGDTCTDQHAIINEFVGFFQQLLGGERRRRVMDLSYLRPWANHIITDEEARTLTAPVTRAEIKQAFFDIDEDKAPGPDGYSAGFYKAAWPVIGDEIMTAVEEFFANGSLLKQVNATLLASYPKCNLRLQWRISDPSLAQRTPPRCAMKVDLRKAYDTVEWDFLIATLQLFGFPNSFIKWIKECVTTSSFSVCLNGSVHGFFRGTRGLRQGDPISPYLFVLVMEVLSMILQQLIEQDEEFTFHWKCRDIGLFQLSFADDLLLFSSVDESFVGLFQRGLQIFAGLSGLCANPAKNQLIIFKSAHHHRDWYSTSSNFRRVHCRYGIWDYRSFCPGSLIRTVSRFFTKLRNQLVPGWESLLPLLLESNS</sequence>
<dbReference type="PROSITE" id="PS50878">
    <property type="entry name" value="RT_POL"/>
    <property type="match status" value="1"/>
</dbReference>
<dbReference type="InterPro" id="IPR036691">
    <property type="entry name" value="Endo/exonu/phosph_ase_sf"/>
</dbReference>
<dbReference type="AlphaFoldDB" id="A0AAW2TLS8"/>
<dbReference type="PANTHER" id="PTHR46890:SF1">
    <property type="entry name" value="REVERSE TRANSCRIPTASE DOMAIN-CONTAINING PROTEIN"/>
    <property type="match status" value="1"/>
</dbReference>
<dbReference type="InterPro" id="IPR052343">
    <property type="entry name" value="Retrotransposon-Effector_Assoc"/>
</dbReference>
<dbReference type="PANTHER" id="PTHR46890">
    <property type="entry name" value="NON-LTR RETROLELEMENT REVERSE TRANSCRIPTASE-LIKE PROTEIN-RELATED"/>
    <property type="match status" value="1"/>
</dbReference>
<dbReference type="SUPFAM" id="SSF56672">
    <property type="entry name" value="DNA/RNA polymerases"/>
    <property type="match status" value="1"/>
</dbReference>
<name>A0AAW2TLS8_9LAMI</name>